<name>A0A1G9VQE3_9PROT</name>
<keyword evidence="4" id="KW-1185">Reference proteome</keyword>
<accession>A0A1G9VQE3</accession>
<evidence type="ECO:0000259" key="2">
    <source>
        <dbReference type="Pfam" id="PF01642"/>
    </source>
</evidence>
<dbReference type="GO" id="GO:0019678">
    <property type="term" value="P:propionate metabolic process, methylmalonyl pathway"/>
    <property type="evidence" value="ECO:0007669"/>
    <property type="project" value="TreeGrafter"/>
</dbReference>
<proteinExistence type="predicted"/>
<dbReference type="GO" id="GO:0031419">
    <property type="term" value="F:cobalamin binding"/>
    <property type="evidence" value="ECO:0007669"/>
    <property type="project" value="InterPro"/>
</dbReference>
<dbReference type="InterPro" id="IPR016176">
    <property type="entry name" value="Cbl-dep_enz_cat"/>
</dbReference>
<dbReference type="STRING" id="144026.SAMN04488568_12042"/>
<gene>
    <name evidence="3" type="ORF">SAMN04488568_12042</name>
</gene>
<dbReference type="EMBL" id="FNHG01000020">
    <property type="protein sequence ID" value="SDM74350.1"/>
    <property type="molecule type" value="Genomic_DNA"/>
</dbReference>
<dbReference type="InterPro" id="IPR006099">
    <property type="entry name" value="MeMalonylCoA_mutase_a/b_cat"/>
</dbReference>
<dbReference type="AlphaFoldDB" id="A0A1G9VQE3"/>
<dbReference type="RefSeq" id="WP_091771545.1">
    <property type="nucleotide sequence ID" value="NZ_FNHG01000020.1"/>
</dbReference>
<dbReference type="OrthoDB" id="9762378at2"/>
<dbReference type="Proteomes" id="UP000199759">
    <property type="component" value="Unassembled WGS sequence"/>
</dbReference>
<protein>
    <submittedName>
        <fullName evidence="3">Methylmalonyl-CoA mutase</fullName>
    </submittedName>
</protein>
<dbReference type="PANTHER" id="PTHR48101:SF4">
    <property type="entry name" value="METHYLMALONYL-COA MUTASE, MITOCHONDRIAL"/>
    <property type="match status" value="1"/>
</dbReference>
<reference evidence="3 4" key="1">
    <citation type="submission" date="2016-10" db="EMBL/GenBank/DDBJ databases">
        <authorList>
            <person name="de Groot N.N."/>
        </authorList>
    </citation>
    <scope>NUCLEOTIDE SEQUENCE [LARGE SCALE GENOMIC DNA]</scope>
    <source>
        <strain evidence="3 4">DSM 16077</strain>
    </source>
</reference>
<sequence length="477" mass="50733">MTDTIRDFAGDFPAQTAASWRVLAEKALRGADFETAVDRHTVDGLKRGPVFFDRPDGTGAVDTAPRDGHLPWGMRQSITEACPAEANAVALDDLMGGVSELDLRLDSTGRFGLKANEIELLDAALTGVDLSLAPVHLDSLDGQGHHAHLLLTLFARRRLDGEHLHGGLGLSPVERAARQGIALDDQCFPKARGLAELAQAAFPQIRIFRADAALAFEAGGSEVQELAVLAASSATYIRVMLEAGLSADEAAQAVEARLAADTDIHLTIAKLRAARRIFARIAQGFGASEAAQRLSLQVTTSGRMMSAKDPWTNMIRTACAGFAAAAGGADTITIRPFTDAIGRPTGLGRRVARNLHILLAEESHIGKVTDPAAGSYLHETLSDELAQSAWSLFQKIERRGGLVGAFADGWLQSEIAAVREKRLQRLADGKDVILGVTQHPDPHPKPVETNGSWPEPDAPEGALTAIRLATPFEGASS</sequence>
<dbReference type="Gene3D" id="3.20.20.240">
    <property type="entry name" value="Methylmalonyl-CoA mutase"/>
    <property type="match status" value="1"/>
</dbReference>
<feature type="domain" description="Methylmalonyl-CoA mutase alpha/beta chain catalytic" evidence="2">
    <location>
        <begin position="71"/>
        <end position="448"/>
    </location>
</feature>
<dbReference type="SUPFAM" id="SSF51703">
    <property type="entry name" value="Cobalamin (vitamin B12)-dependent enzymes"/>
    <property type="match status" value="1"/>
</dbReference>
<dbReference type="GO" id="GO:0004494">
    <property type="term" value="F:methylmalonyl-CoA mutase activity"/>
    <property type="evidence" value="ECO:0007669"/>
    <property type="project" value="TreeGrafter"/>
</dbReference>
<organism evidence="3 4">
    <name type="scientific">Maricaulis salignorans</name>
    <dbReference type="NCBI Taxonomy" id="144026"/>
    <lineage>
        <taxon>Bacteria</taxon>
        <taxon>Pseudomonadati</taxon>
        <taxon>Pseudomonadota</taxon>
        <taxon>Alphaproteobacteria</taxon>
        <taxon>Maricaulales</taxon>
        <taxon>Maricaulaceae</taxon>
        <taxon>Maricaulis</taxon>
    </lineage>
</organism>
<evidence type="ECO:0000313" key="3">
    <source>
        <dbReference type="EMBL" id="SDM74350.1"/>
    </source>
</evidence>
<feature type="region of interest" description="Disordered" evidence="1">
    <location>
        <begin position="435"/>
        <end position="462"/>
    </location>
</feature>
<dbReference type="GO" id="GO:0005737">
    <property type="term" value="C:cytoplasm"/>
    <property type="evidence" value="ECO:0007669"/>
    <property type="project" value="TreeGrafter"/>
</dbReference>
<evidence type="ECO:0000313" key="4">
    <source>
        <dbReference type="Proteomes" id="UP000199759"/>
    </source>
</evidence>
<evidence type="ECO:0000256" key="1">
    <source>
        <dbReference type="SAM" id="MobiDB-lite"/>
    </source>
</evidence>
<dbReference type="Pfam" id="PF01642">
    <property type="entry name" value="MM_CoA_mutase"/>
    <property type="match status" value="1"/>
</dbReference>
<dbReference type="PANTHER" id="PTHR48101">
    <property type="entry name" value="METHYLMALONYL-COA MUTASE, MITOCHONDRIAL-RELATED"/>
    <property type="match status" value="1"/>
</dbReference>